<dbReference type="SUPFAM" id="SSF48208">
    <property type="entry name" value="Six-hairpin glycosidases"/>
    <property type="match status" value="1"/>
</dbReference>
<proteinExistence type="predicted"/>
<organism evidence="3 4">
    <name type="scientific">Trichoglossum hirsutum</name>
    <dbReference type="NCBI Taxonomy" id="265104"/>
    <lineage>
        <taxon>Eukaryota</taxon>
        <taxon>Fungi</taxon>
        <taxon>Dikarya</taxon>
        <taxon>Ascomycota</taxon>
        <taxon>Pezizomycotina</taxon>
        <taxon>Geoglossomycetes</taxon>
        <taxon>Geoglossales</taxon>
        <taxon>Geoglossaceae</taxon>
        <taxon>Trichoglossum</taxon>
    </lineage>
</organism>
<dbReference type="InterPro" id="IPR008928">
    <property type="entry name" value="6-hairpin_glycosidase_sf"/>
</dbReference>
<protein>
    <recommendedName>
        <fullName evidence="5">Glycosyl hydrolase</fullName>
    </recommendedName>
</protein>
<sequence>MTVSQTSSNQHARRLRCDGFRTPSRTVITVLFLLLCVSASTSSRPASASPTLGDGQHSFREHWRPPNEENSPTFQHALGQDNHLPEQDGEYSCPHCPTPPSRAGVEEEEEVRSDTAGLLDSLSALVSALDVMQNWFAIWEGVWAESIDWTAAVLGTYVASALSTISASLHHRSTPPPPPTPPTDEGKAQAWENTINRYFSQLTTFYFGQNTVALRLEAYDDMLWVVLGWLEAIKFIDFHSSSFRFSFPGSSYNSTTWYGNQFIPAYAHRARVFYDLASQGWDTSLCGGGMIWNPRLLPYKNAITNELYIAASVGMYLYFPGDDNSSPFVLPQSNKNADSDIRMPPTANISETKPHDPKYLTAALEAYKWLSASNMTNDRGLYVDGFHISNFGNGNDTNMNKKCDERNEMVYTYNQGVLLTGLRGLWESTGAQSYLDEGYSLIESAINATGWTWGVSANDGDTGGWSGLGRNGVLEDACDYWGSCSQDGQTFKGIFFHHLTLYCAPLPSKPLRAGVTFTANTRLAQLHDNHCDSYRDWIAHNARAAYVTKNSDGKFGMWWGIPAGGDIPMTYAEPELPSGSIDYRNLGVPVDSIWGGGRRIASQERNIKAPAAAVAAAAAIGPDLNDRGRGRTVETQGGGVSVLRAMREIVDDGWSEASYRLRQR</sequence>
<feature type="compositionally biased region" description="Low complexity" evidence="1">
    <location>
        <begin position="42"/>
        <end position="51"/>
    </location>
</feature>
<dbReference type="PANTHER" id="PTHR47791:SF2">
    <property type="entry name" value="ENDO MANNANASE, GH76 FAMILY (EUROFUNG)"/>
    <property type="match status" value="1"/>
</dbReference>
<evidence type="ECO:0000256" key="1">
    <source>
        <dbReference type="SAM" id="MobiDB-lite"/>
    </source>
</evidence>
<comment type="caution">
    <text evidence="3">The sequence shown here is derived from an EMBL/GenBank/DDBJ whole genome shotgun (WGS) entry which is preliminary data.</text>
</comment>
<keyword evidence="4" id="KW-1185">Reference proteome</keyword>
<feature type="signal peptide" evidence="2">
    <location>
        <begin position="1"/>
        <end position="48"/>
    </location>
</feature>
<dbReference type="Gene3D" id="1.50.10.20">
    <property type="match status" value="1"/>
</dbReference>
<dbReference type="PANTHER" id="PTHR47791">
    <property type="entry name" value="MEIOTICALLY UP-REGULATED GENE 191 PROTEIN"/>
    <property type="match status" value="1"/>
</dbReference>
<gene>
    <name evidence="3" type="ORF">GP486_007461</name>
</gene>
<dbReference type="GO" id="GO:0005975">
    <property type="term" value="P:carbohydrate metabolic process"/>
    <property type="evidence" value="ECO:0007669"/>
    <property type="project" value="InterPro"/>
</dbReference>
<dbReference type="Pfam" id="PF03663">
    <property type="entry name" value="Glyco_hydro_76"/>
    <property type="match status" value="1"/>
</dbReference>
<evidence type="ECO:0008006" key="5">
    <source>
        <dbReference type="Google" id="ProtNLM"/>
    </source>
</evidence>
<feature type="compositionally biased region" description="Basic and acidic residues" evidence="1">
    <location>
        <begin position="57"/>
        <end position="67"/>
    </location>
</feature>
<evidence type="ECO:0000313" key="4">
    <source>
        <dbReference type="Proteomes" id="UP000750711"/>
    </source>
</evidence>
<evidence type="ECO:0000313" key="3">
    <source>
        <dbReference type="EMBL" id="KAH0551233.1"/>
    </source>
</evidence>
<evidence type="ECO:0000256" key="2">
    <source>
        <dbReference type="SAM" id="SignalP"/>
    </source>
</evidence>
<dbReference type="EMBL" id="JAGHQM010002117">
    <property type="protein sequence ID" value="KAH0551233.1"/>
    <property type="molecule type" value="Genomic_DNA"/>
</dbReference>
<dbReference type="Proteomes" id="UP000750711">
    <property type="component" value="Unassembled WGS sequence"/>
</dbReference>
<feature type="region of interest" description="Disordered" evidence="1">
    <location>
        <begin position="42"/>
        <end position="109"/>
    </location>
</feature>
<dbReference type="InterPro" id="IPR053169">
    <property type="entry name" value="MUG_Protein"/>
</dbReference>
<keyword evidence="2" id="KW-0732">Signal</keyword>
<name>A0A9P8L6U7_9PEZI</name>
<feature type="chain" id="PRO_5040513304" description="Glycosyl hydrolase" evidence="2">
    <location>
        <begin position="49"/>
        <end position="664"/>
    </location>
</feature>
<reference evidence="3" key="1">
    <citation type="submission" date="2021-03" db="EMBL/GenBank/DDBJ databases">
        <title>Comparative genomics and phylogenomic investigation of the class Geoglossomycetes provide insights into ecological specialization and systematics.</title>
        <authorList>
            <person name="Melie T."/>
            <person name="Pirro S."/>
            <person name="Miller A.N."/>
            <person name="Quandt A."/>
        </authorList>
    </citation>
    <scope>NUCLEOTIDE SEQUENCE</scope>
    <source>
        <strain evidence="3">CAQ_001_2017</strain>
    </source>
</reference>
<dbReference type="InterPro" id="IPR005198">
    <property type="entry name" value="Glyco_hydro_76"/>
</dbReference>
<dbReference type="AlphaFoldDB" id="A0A9P8L6U7"/>
<accession>A0A9P8L6U7</accession>